<feature type="non-terminal residue" evidence="2">
    <location>
        <position position="90"/>
    </location>
</feature>
<reference evidence="2 4" key="1">
    <citation type="submission" date="2008-03" db="EMBL/GenBank/DDBJ databases">
        <title>Annotation of Ixodes scapularis.</title>
        <authorList>
            <consortium name="Ixodes scapularis Genome Project Consortium"/>
            <person name="Caler E."/>
            <person name="Hannick L.I."/>
            <person name="Bidwell S."/>
            <person name="Joardar V."/>
            <person name="Thiagarajan M."/>
            <person name="Amedeo P."/>
            <person name="Galinsky K.J."/>
            <person name="Schobel S."/>
            <person name="Inman J."/>
            <person name="Hostetler J."/>
            <person name="Miller J."/>
            <person name="Hammond M."/>
            <person name="Megy K."/>
            <person name="Lawson D."/>
            <person name="Kodira C."/>
            <person name="Sutton G."/>
            <person name="Meyer J."/>
            <person name="Hill C.A."/>
            <person name="Birren B."/>
            <person name="Nene V."/>
            <person name="Collins F."/>
            <person name="Alarcon-Chaidez F."/>
            <person name="Wikel S."/>
            <person name="Strausberg R."/>
        </authorList>
    </citation>
    <scope>NUCLEOTIDE SEQUENCE [LARGE SCALE GENOMIC DNA]</scope>
    <source>
        <strain evidence="4">Wikel</strain>
        <strain evidence="2">Wikel colony</strain>
    </source>
</reference>
<proteinExistence type="predicted"/>
<protein>
    <submittedName>
        <fullName evidence="2 3">Uncharacterized protein</fullName>
    </submittedName>
</protein>
<dbReference type="VEuPathDB" id="VectorBase:ISCW000604"/>
<evidence type="ECO:0000256" key="1">
    <source>
        <dbReference type="SAM" id="MobiDB-lite"/>
    </source>
</evidence>
<gene>
    <name evidence="2" type="ORF">IscW_ISCW000604</name>
</gene>
<feature type="region of interest" description="Disordered" evidence="1">
    <location>
        <begin position="1"/>
        <end position="90"/>
    </location>
</feature>
<evidence type="ECO:0000313" key="4">
    <source>
        <dbReference type="Proteomes" id="UP000001555"/>
    </source>
</evidence>
<dbReference type="VEuPathDB" id="VectorBase:ISCI000604"/>
<dbReference type="AlphaFoldDB" id="B7P554"/>
<sequence>GTRKPPRRRVRCGRPRRPLREKRPRCLAGDRTLATAPDPGPRRQRPLPAAAAGGGRDRTRAARDPTRRHAPAATRRPALSVPPGGGRVTS</sequence>
<dbReference type="EMBL" id="DS639500">
    <property type="protein sequence ID" value="EEC01726.1"/>
    <property type="molecule type" value="Genomic_DNA"/>
</dbReference>
<reference evidence="3" key="2">
    <citation type="submission" date="2020-05" db="UniProtKB">
        <authorList>
            <consortium name="EnsemblMetazoa"/>
        </authorList>
    </citation>
    <scope>IDENTIFICATION</scope>
    <source>
        <strain evidence="3">wikel</strain>
    </source>
</reference>
<dbReference type="InParanoid" id="B7P554"/>
<dbReference type="EnsemblMetazoa" id="ISCW000604-RA">
    <property type="protein sequence ID" value="ISCW000604-PA"/>
    <property type="gene ID" value="ISCW000604"/>
</dbReference>
<dbReference type="Proteomes" id="UP000001555">
    <property type="component" value="Unassembled WGS sequence"/>
</dbReference>
<evidence type="ECO:0000313" key="3">
    <source>
        <dbReference type="EnsemblMetazoa" id="ISCW000604-PA"/>
    </source>
</evidence>
<feature type="non-terminal residue" evidence="2">
    <location>
        <position position="1"/>
    </location>
</feature>
<evidence type="ECO:0000313" key="2">
    <source>
        <dbReference type="EMBL" id="EEC01726.1"/>
    </source>
</evidence>
<dbReference type="PaxDb" id="6945-B7P554"/>
<organism>
    <name type="scientific">Ixodes scapularis</name>
    <name type="common">Black-legged tick</name>
    <name type="synonym">Deer tick</name>
    <dbReference type="NCBI Taxonomy" id="6945"/>
    <lineage>
        <taxon>Eukaryota</taxon>
        <taxon>Metazoa</taxon>
        <taxon>Ecdysozoa</taxon>
        <taxon>Arthropoda</taxon>
        <taxon>Chelicerata</taxon>
        <taxon>Arachnida</taxon>
        <taxon>Acari</taxon>
        <taxon>Parasitiformes</taxon>
        <taxon>Ixodida</taxon>
        <taxon>Ixodoidea</taxon>
        <taxon>Ixodidae</taxon>
        <taxon>Ixodinae</taxon>
        <taxon>Ixodes</taxon>
    </lineage>
</organism>
<feature type="compositionally biased region" description="Basic residues" evidence="1">
    <location>
        <begin position="1"/>
        <end position="25"/>
    </location>
</feature>
<dbReference type="EMBL" id="ABJB010130659">
    <property type="status" value="NOT_ANNOTATED_CDS"/>
    <property type="molecule type" value="Genomic_DNA"/>
</dbReference>
<accession>B7P554</accession>
<feature type="compositionally biased region" description="Basic and acidic residues" evidence="1">
    <location>
        <begin position="55"/>
        <end position="67"/>
    </location>
</feature>
<dbReference type="HOGENOM" id="CLU_2446959_0_0_1"/>
<name>B7P554_IXOSC</name>
<keyword evidence="4" id="KW-1185">Reference proteome</keyword>